<name>A0A1N7IF41_9FLAO</name>
<proteinExistence type="predicted"/>
<evidence type="ECO:0000313" key="2">
    <source>
        <dbReference type="Proteomes" id="UP000186106"/>
    </source>
</evidence>
<protein>
    <submittedName>
        <fullName evidence="1">Uncharacterized protein</fullName>
    </submittedName>
</protein>
<dbReference type="AlphaFoldDB" id="A0A1N7IF41"/>
<gene>
    <name evidence="1" type="ORF">SAMN05421768_104459</name>
</gene>
<sequence>MGFKVVIKVSKKKLIFYYKFNKINLLIFYLYNNVKILEYIYQTYD</sequence>
<reference evidence="1 2" key="1">
    <citation type="submission" date="2017-01" db="EMBL/GenBank/DDBJ databases">
        <authorList>
            <person name="Mah S.A."/>
            <person name="Swanson W.J."/>
            <person name="Moy G.W."/>
            <person name="Vacquier V.D."/>
        </authorList>
    </citation>
    <scope>NUCLEOTIDE SEQUENCE [LARGE SCALE GENOMIC DNA]</scope>
    <source>
        <strain evidence="1 2">DSM 16927</strain>
    </source>
</reference>
<evidence type="ECO:0000313" key="1">
    <source>
        <dbReference type="EMBL" id="SIS35688.1"/>
    </source>
</evidence>
<organism evidence="1 2">
    <name type="scientific">Chryseobacterium joostei</name>
    <dbReference type="NCBI Taxonomy" id="112234"/>
    <lineage>
        <taxon>Bacteria</taxon>
        <taxon>Pseudomonadati</taxon>
        <taxon>Bacteroidota</taxon>
        <taxon>Flavobacteriia</taxon>
        <taxon>Flavobacteriales</taxon>
        <taxon>Weeksellaceae</taxon>
        <taxon>Chryseobacterium group</taxon>
        <taxon>Chryseobacterium</taxon>
    </lineage>
</organism>
<dbReference type="Proteomes" id="UP000186106">
    <property type="component" value="Unassembled WGS sequence"/>
</dbReference>
<accession>A0A1N7IF41</accession>
<dbReference type="EMBL" id="FTNZ01000004">
    <property type="protein sequence ID" value="SIS35688.1"/>
    <property type="molecule type" value="Genomic_DNA"/>
</dbReference>